<keyword evidence="1" id="KW-0732">Signal</keyword>
<dbReference type="EMBL" id="MLAW01000031">
    <property type="protein sequence ID" value="OJJ24462.1"/>
    <property type="molecule type" value="Genomic_DNA"/>
</dbReference>
<sequence>MDFKRFPSPLRFLAVMLAPLLLTPGAIALEFPDTSGGGAPRGGSVGGGVRGSSTCIIPQNGLSLMALRPIEPDNYVGQTASDTPTMFFYVPKTEAELAEFVLIDRQGNDVYTEKLELSKDGGLVKVTMSLPEAIGDSTEYTWLFALICNPSDRTIDESIQGQIQHVTLDPTVMADLEEAQAQEDLLKQAEVLADAKIWYDSVAIAAQLRDLDTQPWESLLKSVGLDKLTQTPMLLLERITGNP</sequence>
<reference evidence="2" key="1">
    <citation type="submission" date="2016-10" db="EMBL/GenBank/DDBJ databases">
        <title>CRISPR-Cas defence system in Roseofilum reptotaenium: evidence of a bacteriophage-cyanobacterium arms race in the coral black band disease.</title>
        <authorList>
            <person name="Buerger P."/>
            <person name="Wood-Charlson E.M."/>
            <person name="Weynberg K.D."/>
            <person name="Willis B."/>
            <person name="Van Oppen M.J."/>
        </authorList>
    </citation>
    <scope>NUCLEOTIDE SEQUENCE [LARGE SCALE GENOMIC DNA]</scope>
    <source>
        <strain evidence="2">AO1-A</strain>
    </source>
</reference>
<proteinExistence type="predicted"/>
<organism evidence="2 3">
    <name type="scientific">Roseofilum reptotaenium AO1-A</name>
    <dbReference type="NCBI Taxonomy" id="1925591"/>
    <lineage>
        <taxon>Bacteria</taxon>
        <taxon>Bacillati</taxon>
        <taxon>Cyanobacteriota</taxon>
        <taxon>Cyanophyceae</taxon>
        <taxon>Desertifilales</taxon>
        <taxon>Desertifilaceae</taxon>
        <taxon>Roseofilum</taxon>
    </lineage>
</organism>
<feature type="signal peptide" evidence="1">
    <location>
        <begin position="1"/>
        <end position="28"/>
    </location>
</feature>
<protein>
    <recommendedName>
        <fullName evidence="4">DUF928 domain-containing protein</fullName>
    </recommendedName>
</protein>
<evidence type="ECO:0008006" key="4">
    <source>
        <dbReference type="Google" id="ProtNLM"/>
    </source>
</evidence>
<comment type="caution">
    <text evidence="2">The sequence shown here is derived from an EMBL/GenBank/DDBJ whole genome shotgun (WGS) entry which is preliminary data.</text>
</comment>
<dbReference type="STRING" id="1925591.BI308_16825"/>
<name>A0A1L9QPA7_9CYAN</name>
<keyword evidence="3" id="KW-1185">Reference proteome</keyword>
<feature type="chain" id="PRO_5009887389" description="DUF928 domain-containing protein" evidence="1">
    <location>
        <begin position="29"/>
        <end position="243"/>
    </location>
</feature>
<dbReference type="InterPro" id="IPR010328">
    <property type="entry name" value="DUF928"/>
</dbReference>
<accession>A0A1L9QPA7</accession>
<dbReference type="Proteomes" id="UP000183940">
    <property type="component" value="Unassembled WGS sequence"/>
</dbReference>
<evidence type="ECO:0000313" key="3">
    <source>
        <dbReference type="Proteomes" id="UP000183940"/>
    </source>
</evidence>
<evidence type="ECO:0000313" key="2">
    <source>
        <dbReference type="EMBL" id="OJJ24462.1"/>
    </source>
</evidence>
<evidence type="ECO:0000256" key="1">
    <source>
        <dbReference type="SAM" id="SignalP"/>
    </source>
</evidence>
<gene>
    <name evidence="2" type="ORF">BI308_16825</name>
</gene>
<dbReference type="Pfam" id="PF06051">
    <property type="entry name" value="DUF928"/>
    <property type="match status" value="1"/>
</dbReference>
<dbReference type="AlphaFoldDB" id="A0A1L9QPA7"/>